<proteinExistence type="predicted"/>
<evidence type="ECO:0000313" key="2">
    <source>
        <dbReference type="Proteomes" id="UP000435910"/>
    </source>
</evidence>
<accession>A0A8B5YFN7</accession>
<evidence type="ECO:0000313" key="1">
    <source>
        <dbReference type="EMBL" id="TWL31637.1"/>
    </source>
</evidence>
<comment type="caution">
    <text evidence="1">The sequence shown here is derived from an EMBL/GenBank/DDBJ whole genome shotgun (WGS) entry which is preliminary data.</text>
</comment>
<sequence>MQGAFMYEKRGIAILYPSLSAFILEERKKCGGGYEFFSFY</sequence>
<reference evidence="1 2" key="1">
    <citation type="submission" date="2019-06" db="EMBL/GenBank/DDBJ databases">
        <title>Genome sequence analysis of &gt;100 Bacillus licheniformis strains suggests intrinsic resistance to this species.</title>
        <authorList>
            <person name="Wels M."/>
            <person name="Siezen R.J."/>
            <person name="Johansen E."/>
            <person name="Stuer-Lauridsen B."/>
            <person name="Bjerre K."/>
            <person name="Nielsen B.K.K."/>
        </authorList>
    </citation>
    <scope>NUCLEOTIDE SEQUENCE [LARGE SCALE GENOMIC DNA]</scope>
    <source>
        <strain evidence="1 2">BAC-16736</strain>
    </source>
</reference>
<dbReference type="AlphaFoldDB" id="A0A8B5YFN7"/>
<protein>
    <submittedName>
        <fullName evidence="1">Uncharacterized protein</fullName>
    </submittedName>
</protein>
<name>A0A8B5YFN7_BACLI</name>
<gene>
    <name evidence="1" type="ORF">CHCC16736_0805</name>
</gene>
<dbReference type="EMBL" id="NILC01000010">
    <property type="protein sequence ID" value="TWL31637.1"/>
    <property type="molecule type" value="Genomic_DNA"/>
</dbReference>
<dbReference type="Proteomes" id="UP000435910">
    <property type="component" value="Unassembled WGS sequence"/>
</dbReference>
<organism evidence="1 2">
    <name type="scientific">Bacillus licheniformis</name>
    <dbReference type="NCBI Taxonomy" id="1402"/>
    <lineage>
        <taxon>Bacteria</taxon>
        <taxon>Bacillati</taxon>
        <taxon>Bacillota</taxon>
        <taxon>Bacilli</taxon>
        <taxon>Bacillales</taxon>
        <taxon>Bacillaceae</taxon>
        <taxon>Bacillus</taxon>
    </lineage>
</organism>